<reference evidence="4" key="2">
    <citation type="submission" date="2015-01" db="EMBL/GenBank/DDBJ databases">
        <title>Evolutionary Origins and Diversification of the Mycorrhizal Mutualists.</title>
        <authorList>
            <consortium name="DOE Joint Genome Institute"/>
            <consortium name="Mycorrhizal Genomics Consortium"/>
            <person name="Kohler A."/>
            <person name="Kuo A."/>
            <person name="Nagy L.G."/>
            <person name="Floudas D."/>
            <person name="Copeland A."/>
            <person name="Barry K.W."/>
            <person name="Cichocki N."/>
            <person name="Veneault-Fourrey C."/>
            <person name="LaButti K."/>
            <person name="Lindquist E.A."/>
            <person name="Lipzen A."/>
            <person name="Lundell T."/>
            <person name="Morin E."/>
            <person name="Murat C."/>
            <person name="Riley R."/>
            <person name="Ohm R."/>
            <person name="Sun H."/>
            <person name="Tunlid A."/>
            <person name="Henrissat B."/>
            <person name="Grigoriev I.V."/>
            <person name="Hibbett D.S."/>
            <person name="Martin F."/>
        </authorList>
    </citation>
    <scope>NUCLEOTIDE SEQUENCE [LARGE SCALE GENOMIC DNA]</scope>
    <source>
        <strain evidence="4">Marx 270</strain>
    </source>
</reference>
<dbReference type="HOGENOM" id="CLU_1865938_0_0_1"/>
<accession>A0A0C3N124</accession>
<reference evidence="3 4" key="1">
    <citation type="submission" date="2014-04" db="EMBL/GenBank/DDBJ databases">
        <authorList>
            <consortium name="DOE Joint Genome Institute"/>
            <person name="Kuo A."/>
            <person name="Kohler A."/>
            <person name="Costa M.D."/>
            <person name="Nagy L.G."/>
            <person name="Floudas D."/>
            <person name="Copeland A."/>
            <person name="Barry K.W."/>
            <person name="Cichocki N."/>
            <person name="Veneault-Fourrey C."/>
            <person name="LaButti K."/>
            <person name="Lindquist E.A."/>
            <person name="Lipzen A."/>
            <person name="Lundell T."/>
            <person name="Morin E."/>
            <person name="Murat C."/>
            <person name="Sun H."/>
            <person name="Tunlid A."/>
            <person name="Henrissat B."/>
            <person name="Grigoriev I.V."/>
            <person name="Hibbett D.S."/>
            <person name="Martin F."/>
            <person name="Nordberg H.P."/>
            <person name="Cantor M.N."/>
            <person name="Hua S.X."/>
        </authorList>
    </citation>
    <scope>NUCLEOTIDE SEQUENCE [LARGE SCALE GENOMIC DNA]</scope>
    <source>
        <strain evidence="3 4">Marx 270</strain>
    </source>
</reference>
<dbReference type="PROSITE" id="PS00028">
    <property type="entry name" value="ZINC_FINGER_C2H2_1"/>
    <property type="match status" value="1"/>
</dbReference>
<dbReference type="AlphaFoldDB" id="A0A0C3N124"/>
<organism evidence="3 4">
    <name type="scientific">Pisolithus tinctorius Marx 270</name>
    <dbReference type="NCBI Taxonomy" id="870435"/>
    <lineage>
        <taxon>Eukaryota</taxon>
        <taxon>Fungi</taxon>
        <taxon>Dikarya</taxon>
        <taxon>Basidiomycota</taxon>
        <taxon>Agaricomycotina</taxon>
        <taxon>Agaricomycetes</taxon>
        <taxon>Agaricomycetidae</taxon>
        <taxon>Boletales</taxon>
        <taxon>Sclerodermatineae</taxon>
        <taxon>Pisolithaceae</taxon>
        <taxon>Pisolithus</taxon>
    </lineage>
</organism>
<dbReference type="InParanoid" id="A0A0C3N124"/>
<proteinExistence type="predicted"/>
<dbReference type="EMBL" id="KN832085">
    <property type="protein sequence ID" value="KIN94804.1"/>
    <property type="molecule type" value="Genomic_DNA"/>
</dbReference>
<gene>
    <name evidence="3" type="ORF">M404DRAFT_11226</name>
</gene>
<protein>
    <recommendedName>
        <fullName evidence="2">C2H2-type domain-containing protein</fullName>
    </recommendedName>
</protein>
<feature type="domain" description="C2H2-type" evidence="2">
    <location>
        <begin position="18"/>
        <end position="41"/>
    </location>
</feature>
<evidence type="ECO:0000259" key="2">
    <source>
        <dbReference type="PROSITE" id="PS00028"/>
    </source>
</evidence>
<keyword evidence="4" id="KW-1185">Reference proteome</keyword>
<evidence type="ECO:0000313" key="4">
    <source>
        <dbReference type="Proteomes" id="UP000054217"/>
    </source>
</evidence>
<name>A0A0C3N124_PISTI</name>
<sequence>MFITNWNLWQQNVLQLPCAHPSCKQYFKTPAGHTKHVHVTHPVIAPPALLLVENEQPQTFWSTSHLASPQHEQDPPAEEWDAEFPHPDNANEQLDKSEYHAPDSAFFGLSNKVYCNYHPQLNGILFSQVIQSGNAEK</sequence>
<dbReference type="Proteomes" id="UP000054217">
    <property type="component" value="Unassembled WGS sequence"/>
</dbReference>
<evidence type="ECO:0000313" key="3">
    <source>
        <dbReference type="EMBL" id="KIN94804.1"/>
    </source>
</evidence>
<feature type="region of interest" description="Disordered" evidence="1">
    <location>
        <begin position="61"/>
        <end position="97"/>
    </location>
</feature>
<dbReference type="InterPro" id="IPR013087">
    <property type="entry name" value="Znf_C2H2_type"/>
</dbReference>
<dbReference type="OrthoDB" id="2685596at2759"/>
<evidence type="ECO:0000256" key="1">
    <source>
        <dbReference type="SAM" id="MobiDB-lite"/>
    </source>
</evidence>